<name>A0A1I7ZW54_9BILA</name>
<evidence type="ECO:0000313" key="2">
    <source>
        <dbReference type="WBParaSite" id="L893_g30359.t1"/>
    </source>
</evidence>
<proteinExistence type="predicted"/>
<sequence length="89" mass="10108">MNEMNQLVGTRKSIPTVLEYPNEAPLHVLPVLEALSTLFQVHHRFWTSYRILWAGRYASPVHLLSLALDGRFLIVLKAFLGPLTALRTP</sequence>
<protein>
    <submittedName>
        <fullName evidence="2">Uncharacterized protein</fullName>
    </submittedName>
</protein>
<keyword evidence="1" id="KW-1185">Reference proteome</keyword>
<accession>A0A1I7ZW54</accession>
<dbReference type="AlphaFoldDB" id="A0A1I7ZW54"/>
<dbReference type="WBParaSite" id="L893_g30359.t1">
    <property type="protein sequence ID" value="L893_g30359.t1"/>
    <property type="gene ID" value="L893_g30359"/>
</dbReference>
<reference evidence="2" key="1">
    <citation type="submission" date="2016-11" db="UniProtKB">
        <authorList>
            <consortium name="WormBaseParasite"/>
        </authorList>
    </citation>
    <scope>IDENTIFICATION</scope>
</reference>
<dbReference type="Proteomes" id="UP000095287">
    <property type="component" value="Unplaced"/>
</dbReference>
<organism evidence="1 2">
    <name type="scientific">Steinernema glaseri</name>
    <dbReference type="NCBI Taxonomy" id="37863"/>
    <lineage>
        <taxon>Eukaryota</taxon>
        <taxon>Metazoa</taxon>
        <taxon>Ecdysozoa</taxon>
        <taxon>Nematoda</taxon>
        <taxon>Chromadorea</taxon>
        <taxon>Rhabditida</taxon>
        <taxon>Tylenchina</taxon>
        <taxon>Panagrolaimomorpha</taxon>
        <taxon>Strongyloidoidea</taxon>
        <taxon>Steinernematidae</taxon>
        <taxon>Steinernema</taxon>
    </lineage>
</organism>
<evidence type="ECO:0000313" key="1">
    <source>
        <dbReference type="Proteomes" id="UP000095287"/>
    </source>
</evidence>